<evidence type="ECO:0000259" key="4">
    <source>
        <dbReference type="PROSITE" id="PS50887"/>
    </source>
</evidence>
<gene>
    <name evidence="5" type="ORF">GCM10011611_01350</name>
</gene>
<dbReference type="InterPro" id="IPR035965">
    <property type="entry name" value="PAS-like_dom_sf"/>
</dbReference>
<name>A0A8J3E085_9PROT</name>
<dbReference type="SUPFAM" id="SSF55073">
    <property type="entry name" value="Nucleotide cyclase"/>
    <property type="match status" value="1"/>
</dbReference>
<dbReference type="SMART" id="SM00267">
    <property type="entry name" value="GGDEF"/>
    <property type="match status" value="1"/>
</dbReference>
<dbReference type="InterPro" id="IPR001610">
    <property type="entry name" value="PAC"/>
</dbReference>
<dbReference type="SMART" id="SM00086">
    <property type="entry name" value="PAC"/>
    <property type="match status" value="1"/>
</dbReference>
<accession>A0A8J3E085</accession>
<dbReference type="Pfam" id="PF00563">
    <property type="entry name" value="EAL"/>
    <property type="match status" value="1"/>
</dbReference>
<dbReference type="CDD" id="cd00130">
    <property type="entry name" value="PAS"/>
    <property type="match status" value="1"/>
</dbReference>
<feature type="domain" description="GGDEF" evidence="4">
    <location>
        <begin position="164"/>
        <end position="297"/>
    </location>
</feature>
<dbReference type="NCBIfam" id="TIGR00229">
    <property type="entry name" value="sensory_box"/>
    <property type="match status" value="1"/>
</dbReference>
<dbReference type="Gene3D" id="3.30.70.270">
    <property type="match status" value="1"/>
</dbReference>
<dbReference type="Gene3D" id="3.20.20.450">
    <property type="entry name" value="EAL domain"/>
    <property type="match status" value="1"/>
</dbReference>
<comment type="caution">
    <text evidence="5">The sequence shown here is derived from an EMBL/GenBank/DDBJ whole genome shotgun (WGS) entry which is preliminary data.</text>
</comment>
<evidence type="ECO:0000313" key="6">
    <source>
        <dbReference type="Proteomes" id="UP000646365"/>
    </source>
</evidence>
<dbReference type="FunFam" id="3.30.450.20:FF:000099">
    <property type="entry name" value="Sensory box sensor histidine kinase"/>
    <property type="match status" value="1"/>
</dbReference>
<protein>
    <recommendedName>
        <fullName evidence="7">EAL domain-containing protein</fullName>
    </recommendedName>
</protein>
<dbReference type="Proteomes" id="UP000646365">
    <property type="component" value="Unassembled WGS sequence"/>
</dbReference>
<dbReference type="InterPro" id="IPR000700">
    <property type="entry name" value="PAS-assoc_C"/>
</dbReference>
<dbReference type="NCBIfam" id="TIGR00254">
    <property type="entry name" value="GGDEF"/>
    <property type="match status" value="1"/>
</dbReference>
<dbReference type="SUPFAM" id="SSF141868">
    <property type="entry name" value="EAL domain-like"/>
    <property type="match status" value="1"/>
</dbReference>
<dbReference type="Gene3D" id="3.30.450.20">
    <property type="entry name" value="PAS domain"/>
    <property type="match status" value="1"/>
</dbReference>
<dbReference type="CDD" id="cd01949">
    <property type="entry name" value="GGDEF"/>
    <property type="match status" value="1"/>
</dbReference>
<dbReference type="SMART" id="SM00091">
    <property type="entry name" value="PAS"/>
    <property type="match status" value="1"/>
</dbReference>
<dbReference type="EMBL" id="BMJQ01000001">
    <property type="protein sequence ID" value="GGE99481.1"/>
    <property type="molecule type" value="Genomic_DNA"/>
</dbReference>
<dbReference type="CDD" id="cd01948">
    <property type="entry name" value="EAL"/>
    <property type="match status" value="1"/>
</dbReference>
<dbReference type="InterPro" id="IPR013655">
    <property type="entry name" value="PAS_fold_3"/>
</dbReference>
<dbReference type="AlphaFoldDB" id="A0A8J3E085"/>
<dbReference type="InterPro" id="IPR000160">
    <property type="entry name" value="GGDEF_dom"/>
</dbReference>
<dbReference type="InterPro" id="IPR052155">
    <property type="entry name" value="Biofilm_reg_signaling"/>
</dbReference>
<feature type="domain" description="EAL" evidence="3">
    <location>
        <begin position="306"/>
        <end position="559"/>
    </location>
</feature>
<proteinExistence type="predicted"/>
<dbReference type="PANTHER" id="PTHR44757">
    <property type="entry name" value="DIGUANYLATE CYCLASE DGCP"/>
    <property type="match status" value="1"/>
</dbReference>
<dbReference type="SUPFAM" id="SSF55785">
    <property type="entry name" value="PYP-like sensor domain (PAS domain)"/>
    <property type="match status" value="1"/>
</dbReference>
<dbReference type="SMART" id="SM00052">
    <property type="entry name" value="EAL"/>
    <property type="match status" value="1"/>
</dbReference>
<dbReference type="PROSITE" id="PS50113">
    <property type="entry name" value="PAC"/>
    <property type="match status" value="1"/>
</dbReference>
<sequence length="577" mass="64250">MGEPELDRDFLWHLLENIPAMIWMTDENQACVYVNQATLAFTGKSSAELLNNGWRETIHPDDLVPLDASLAHHLENHQPLRAEIRNRRYDGEYRWIQVRGQPLFDKDGRYRGTIGLSLDVTDARQHEHELARMVTHDKLTGLPNRALIESLIEAAVDNARADGRKLPVLTFGVDRFQTINETQGHGAGDALLAEVGRRIGLMRHGHEVAGHLSGNRFVMIAEPSLSTESAYRAAGRLLDLCRTPFRLNDIPHELTASVGISIFPDDGYQPSELMRAAEAALQTAKQLGGNHFAFFDRDLHGNAKNRFDLETDLRRAIPAGELVLHFQPKVSLPDYRLVGFEALVRWLHPERGMLPPVTFVNLAEEAGMIGPLTRWVFEAVGRHQREWLDAGLHPVPIAINVSPREFLGDLLEEHLTAYKQFDLPDGLMEIEITESTMIDDFDRVCRIVTSLTEAGIKVAMDDFGTGYSSLASLNRLPISTLKIDRAFTKDVDWDRASRAVASAIISLAAELGLDVVAEGVETREQLTVLRALKCRVVQGFLTGRPVPAQEAVELLRHPAPIPTARGLIETVAPAVPQ</sequence>
<evidence type="ECO:0000259" key="1">
    <source>
        <dbReference type="PROSITE" id="PS50112"/>
    </source>
</evidence>
<organism evidence="5 6">
    <name type="scientific">Aliidongia dinghuensis</name>
    <dbReference type="NCBI Taxonomy" id="1867774"/>
    <lineage>
        <taxon>Bacteria</taxon>
        <taxon>Pseudomonadati</taxon>
        <taxon>Pseudomonadota</taxon>
        <taxon>Alphaproteobacteria</taxon>
        <taxon>Rhodospirillales</taxon>
        <taxon>Dongiaceae</taxon>
        <taxon>Aliidongia</taxon>
    </lineage>
</organism>
<dbReference type="InterPro" id="IPR035919">
    <property type="entry name" value="EAL_sf"/>
</dbReference>
<dbReference type="InterPro" id="IPR029787">
    <property type="entry name" value="Nucleotide_cyclase"/>
</dbReference>
<dbReference type="RefSeq" id="WP_189041380.1">
    <property type="nucleotide sequence ID" value="NZ_BMJQ01000001.1"/>
</dbReference>
<reference evidence="5" key="2">
    <citation type="submission" date="2020-09" db="EMBL/GenBank/DDBJ databases">
        <authorList>
            <person name="Sun Q."/>
            <person name="Zhou Y."/>
        </authorList>
    </citation>
    <scope>NUCLEOTIDE SEQUENCE</scope>
    <source>
        <strain evidence="5">CGMCC 1.15725</strain>
    </source>
</reference>
<dbReference type="InterPro" id="IPR000014">
    <property type="entry name" value="PAS"/>
</dbReference>
<evidence type="ECO:0008006" key="7">
    <source>
        <dbReference type="Google" id="ProtNLM"/>
    </source>
</evidence>
<dbReference type="PROSITE" id="PS50112">
    <property type="entry name" value="PAS"/>
    <property type="match status" value="1"/>
</dbReference>
<dbReference type="Pfam" id="PF08447">
    <property type="entry name" value="PAS_3"/>
    <property type="match status" value="1"/>
</dbReference>
<dbReference type="InterPro" id="IPR001633">
    <property type="entry name" value="EAL_dom"/>
</dbReference>
<evidence type="ECO:0000259" key="2">
    <source>
        <dbReference type="PROSITE" id="PS50113"/>
    </source>
</evidence>
<dbReference type="Pfam" id="PF00990">
    <property type="entry name" value="GGDEF"/>
    <property type="match status" value="1"/>
</dbReference>
<dbReference type="InterPro" id="IPR043128">
    <property type="entry name" value="Rev_trsase/Diguanyl_cyclase"/>
</dbReference>
<reference evidence="5" key="1">
    <citation type="journal article" date="2014" name="Int. J. Syst. Evol. Microbiol.">
        <title>Complete genome sequence of Corynebacterium casei LMG S-19264T (=DSM 44701T), isolated from a smear-ripened cheese.</title>
        <authorList>
            <consortium name="US DOE Joint Genome Institute (JGI-PGF)"/>
            <person name="Walter F."/>
            <person name="Albersmeier A."/>
            <person name="Kalinowski J."/>
            <person name="Ruckert C."/>
        </authorList>
    </citation>
    <scope>NUCLEOTIDE SEQUENCE</scope>
    <source>
        <strain evidence="5">CGMCC 1.15725</strain>
    </source>
</reference>
<keyword evidence="6" id="KW-1185">Reference proteome</keyword>
<dbReference type="PANTHER" id="PTHR44757:SF2">
    <property type="entry name" value="BIOFILM ARCHITECTURE MAINTENANCE PROTEIN MBAA"/>
    <property type="match status" value="1"/>
</dbReference>
<dbReference type="PROSITE" id="PS50883">
    <property type="entry name" value="EAL"/>
    <property type="match status" value="1"/>
</dbReference>
<feature type="domain" description="PAS" evidence="1">
    <location>
        <begin position="7"/>
        <end position="77"/>
    </location>
</feature>
<evidence type="ECO:0000259" key="3">
    <source>
        <dbReference type="PROSITE" id="PS50883"/>
    </source>
</evidence>
<feature type="domain" description="PAC" evidence="2">
    <location>
        <begin position="80"/>
        <end position="132"/>
    </location>
</feature>
<dbReference type="PROSITE" id="PS50887">
    <property type="entry name" value="GGDEF"/>
    <property type="match status" value="1"/>
</dbReference>
<evidence type="ECO:0000313" key="5">
    <source>
        <dbReference type="EMBL" id="GGE99481.1"/>
    </source>
</evidence>